<protein>
    <submittedName>
        <fullName evidence="2">Glutamine amidotransferase</fullName>
    </submittedName>
</protein>
<dbReference type="GO" id="GO:0016740">
    <property type="term" value="F:transferase activity"/>
    <property type="evidence" value="ECO:0007669"/>
    <property type="project" value="UniProtKB-KW"/>
</dbReference>
<organism evidence="2 3">
    <name type="scientific">Mycolicibacterium arabiense</name>
    <dbReference type="NCBI Taxonomy" id="1286181"/>
    <lineage>
        <taxon>Bacteria</taxon>
        <taxon>Bacillati</taxon>
        <taxon>Actinomycetota</taxon>
        <taxon>Actinomycetes</taxon>
        <taxon>Mycobacteriales</taxon>
        <taxon>Mycobacteriaceae</taxon>
        <taxon>Mycolicibacterium</taxon>
    </lineage>
</organism>
<gene>
    <name evidence="2" type="ORF">MARA_05510</name>
</gene>
<dbReference type="CDD" id="cd01741">
    <property type="entry name" value="GATase1_1"/>
    <property type="match status" value="1"/>
</dbReference>
<name>A0A7I7RRD6_9MYCO</name>
<feature type="domain" description="Glutamine amidotransferase" evidence="1">
    <location>
        <begin position="78"/>
        <end position="179"/>
    </location>
</feature>
<dbReference type="AlphaFoldDB" id="A0A7I7RRD6"/>
<dbReference type="PROSITE" id="PS51273">
    <property type="entry name" value="GATASE_TYPE_1"/>
    <property type="match status" value="1"/>
</dbReference>
<dbReference type="PANTHER" id="PTHR42695:SF5">
    <property type="entry name" value="GLUTAMINE AMIDOTRANSFERASE YLR126C-RELATED"/>
    <property type="match status" value="1"/>
</dbReference>
<dbReference type="InterPro" id="IPR029062">
    <property type="entry name" value="Class_I_gatase-like"/>
</dbReference>
<dbReference type="PANTHER" id="PTHR42695">
    <property type="entry name" value="GLUTAMINE AMIDOTRANSFERASE YLR126C-RELATED"/>
    <property type="match status" value="1"/>
</dbReference>
<keyword evidence="2" id="KW-0808">Transferase</keyword>
<evidence type="ECO:0000259" key="1">
    <source>
        <dbReference type="Pfam" id="PF00117"/>
    </source>
</evidence>
<dbReference type="EMBL" id="AP022593">
    <property type="protein sequence ID" value="BBY47083.1"/>
    <property type="molecule type" value="Genomic_DNA"/>
</dbReference>
<dbReference type="Pfam" id="PF00117">
    <property type="entry name" value="GATase"/>
    <property type="match status" value="1"/>
</dbReference>
<evidence type="ECO:0000313" key="2">
    <source>
        <dbReference type="EMBL" id="BBY47083.1"/>
    </source>
</evidence>
<dbReference type="Proteomes" id="UP000467428">
    <property type="component" value="Chromosome"/>
</dbReference>
<dbReference type="SUPFAM" id="SSF52317">
    <property type="entry name" value="Class I glutamine amidotransferase-like"/>
    <property type="match status" value="1"/>
</dbReference>
<reference evidence="2 3" key="1">
    <citation type="journal article" date="2019" name="Emerg. Microbes Infect.">
        <title>Comprehensive subspecies identification of 175 nontuberculous mycobacteria species based on 7547 genomic profiles.</title>
        <authorList>
            <person name="Matsumoto Y."/>
            <person name="Kinjo T."/>
            <person name="Motooka D."/>
            <person name="Nabeya D."/>
            <person name="Jung N."/>
            <person name="Uechi K."/>
            <person name="Horii T."/>
            <person name="Iida T."/>
            <person name="Fujita J."/>
            <person name="Nakamura S."/>
        </authorList>
    </citation>
    <scope>NUCLEOTIDE SEQUENCE [LARGE SCALE GENOMIC DNA]</scope>
    <source>
        <strain evidence="2 3">JCM 18538</strain>
    </source>
</reference>
<dbReference type="InterPro" id="IPR044992">
    <property type="entry name" value="ChyE-like"/>
</dbReference>
<proteinExistence type="predicted"/>
<dbReference type="KEGG" id="marz:MARA_05510"/>
<keyword evidence="3" id="KW-1185">Reference proteome</keyword>
<accession>A0A7I7RRD6</accession>
<dbReference type="InterPro" id="IPR017926">
    <property type="entry name" value="GATASE"/>
</dbReference>
<sequence length="238" mass="25219">MVAPRVLFVVNDPVAPPALLGDVFTDLGYDTAIFEVVPADAADTPGLTVEFPDPLAYEVIVPLGARWAAYDEALPWIADEMTMIRDADAAGVGVLGVCFGGQVAARAHGGTVARSSEPEIGWCPVDTDAPDLVPGGPWFQWHFDRFSAPAGSTVLARNDRATQAFTIGHTLGLQFHPELDGPLLRAWLANDGAEAAALGIDADALADQTARLQSDADRRLHALVRGFLARVARQPCPS</sequence>
<geneLocation type="plasmid" evidence="3">
    <name>pjcm18538 dna</name>
</geneLocation>
<keyword evidence="2" id="KW-0315">Glutamine amidotransferase</keyword>
<dbReference type="Gene3D" id="3.40.50.880">
    <property type="match status" value="1"/>
</dbReference>
<dbReference type="GO" id="GO:0005829">
    <property type="term" value="C:cytosol"/>
    <property type="evidence" value="ECO:0007669"/>
    <property type="project" value="TreeGrafter"/>
</dbReference>
<evidence type="ECO:0000313" key="3">
    <source>
        <dbReference type="Proteomes" id="UP000467428"/>
    </source>
</evidence>